<comment type="caution">
    <text evidence="1">The sequence shown here is derived from an EMBL/GenBank/DDBJ whole genome shotgun (WGS) entry which is preliminary data.</text>
</comment>
<reference evidence="1" key="1">
    <citation type="submission" date="2021-02" db="EMBL/GenBank/DDBJ databases">
        <authorList>
            <consortium name="DOE Joint Genome Institute"/>
            <person name="Ahrendt S."/>
            <person name="Looney B.P."/>
            <person name="Miyauchi S."/>
            <person name="Morin E."/>
            <person name="Drula E."/>
            <person name="Courty P.E."/>
            <person name="Chicoki N."/>
            <person name="Fauchery L."/>
            <person name="Kohler A."/>
            <person name="Kuo A."/>
            <person name="Labutti K."/>
            <person name="Pangilinan J."/>
            <person name="Lipzen A."/>
            <person name="Riley R."/>
            <person name="Andreopoulos W."/>
            <person name="He G."/>
            <person name="Johnson J."/>
            <person name="Barry K.W."/>
            <person name="Grigoriev I.V."/>
            <person name="Nagy L."/>
            <person name="Hibbett D."/>
            <person name="Henrissat B."/>
            <person name="Matheny P.B."/>
            <person name="Labbe J."/>
            <person name="Martin F."/>
        </authorList>
    </citation>
    <scope>NUCLEOTIDE SEQUENCE</scope>
    <source>
        <strain evidence="1">FP105234-sp</strain>
    </source>
</reference>
<gene>
    <name evidence="1" type="ORF">FA95DRAFT_771681</name>
</gene>
<sequence>MHASPPASLLAFPSTPITSPTSSGMSWSSMHGTSSASTSGTPSSPMSSTSSLPASAPASSLSTSRTSSLSTSTSSASSSSTSSHFPALDFPMSPQEADALQEHQLSLSQHQLVAARAERALEKASTWKVTIQPLLEPDRDRPGPRISSPTIKAAAKALLSVIKALYGSTSEDPLPPGTTVHNATKQNLMCSKWDVTVDIGAATGPGPFRAVFAELIRIMVEDLGHWVITADGYFTPSITSIPLSPEDAIAYEAYGAIIRQGLCWDQPLLRISPFLLVLLLGSFTQAVSQELVEALAPYAAERLGTWPPPTRADGTLSLDAGVDPMLLLNEVEESLTIHRARQLTASEQASLTPRCKSVALFATGLVGLPGTPPAIEAMRRGLRWTFASGVTFGQTFDRDLLLIAQGLFQGRRLTHYAQLIPLLQYQVGENTPPDSSFDFAASVQKWKDHFERFIQVAKDPFDPEKQVQDDAYRARLLMKSVAEWEYLPINPRDRIKIKFVHQLSAGENDRWAPLSGLVIHTCSHTLEVLVDPDIAPIFSGPPDLENMADPSAFDQYLFQVLTPGTGDQAYTML</sequence>
<name>A0ACB8RAH6_9AGAM</name>
<evidence type="ECO:0000313" key="2">
    <source>
        <dbReference type="Proteomes" id="UP000814033"/>
    </source>
</evidence>
<accession>A0ACB8RAH6</accession>
<keyword evidence="2" id="KW-1185">Reference proteome</keyword>
<proteinExistence type="predicted"/>
<protein>
    <submittedName>
        <fullName evidence="1">Uncharacterized protein</fullName>
    </submittedName>
</protein>
<reference evidence="1" key="2">
    <citation type="journal article" date="2022" name="New Phytol.">
        <title>Evolutionary transition to the ectomycorrhizal habit in the genomes of a hyperdiverse lineage of mushroom-forming fungi.</title>
        <authorList>
            <person name="Looney B."/>
            <person name="Miyauchi S."/>
            <person name="Morin E."/>
            <person name="Drula E."/>
            <person name="Courty P.E."/>
            <person name="Kohler A."/>
            <person name="Kuo A."/>
            <person name="LaButti K."/>
            <person name="Pangilinan J."/>
            <person name="Lipzen A."/>
            <person name="Riley R."/>
            <person name="Andreopoulos W."/>
            <person name="He G."/>
            <person name="Johnson J."/>
            <person name="Nolan M."/>
            <person name="Tritt A."/>
            <person name="Barry K.W."/>
            <person name="Grigoriev I.V."/>
            <person name="Nagy L.G."/>
            <person name="Hibbett D."/>
            <person name="Henrissat B."/>
            <person name="Matheny P.B."/>
            <person name="Labbe J."/>
            <person name="Martin F.M."/>
        </authorList>
    </citation>
    <scope>NUCLEOTIDE SEQUENCE</scope>
    <source>
        <strain evidence="1">FP105234-sp</strain>
    </source>
</reference>
<dbReference type="EMBL" id="MU276145">
    <property type="protein sequence ID" value="KAI0041084.1"/>
    <property type="molecule type" value="Genomic_DNA"/>
</dbReference>
<evidence type="ECO:0000313" key="1">
    <source>
        <dbReference type="EMBL" id="KAI0041084.1"/>
    </source>
</evidence>
<dbReference type="Proteomes" id="UP000814033">
    <property type="component" value="Unassembled WGS sequence"/>
</dbReference>
<organism evidence="1 2">
    <name type="scientific">Auriscalpium vulgare</name>
    <dbReference type="NCBI Taxonomy" id="40419"/>
    <lineage>
        <taxon>Eukaryota</taxon>
        <taxon>Fungi</taxon>
        <taxon>Dikarya</taxon>
        <taxon>Basidiomycota</taxon>
        <taxon>Agaricomycotina</taxon>
        <taxon>Agaricomycetes</taxon>
        <taxon>Russulales</taxon>
        <taxon>Auriscalpiaceae</taxon>
        <taxon>Auriscalpium</taxon>
    </lineage>
</organism>